<dbReference type="GO" id="GO:0017157">
    <property type="term" value="P:regulation of exocytosis"/>
    <property type="evidence" value="ECO:0007669"/>
    <property type="project" value="TreeGrafter"/>
</dbReference>
<evidence type="ECO:0000256" key="15">
    <source>
        <dbReference type="ARBA" id="ARBA00024180"/>
    </source>
</evidence>
<dbReference type="EMBL" id="SEOQ01001639">
    <property type="protein sequence ID" value="TFY51001.1"/>
    <property type="molecule type" value="Genomic_DNA"/>
</dbReference>
<dbReference type="SUPFAM" id="SSF52087">
    <property type="entry name" value="CRAL/TRIO domain"/>
    <property type="match status" value="1"/>
</dbReference>
<evidence type="ECO:0000313" key="19">
    <source>
        <dbReference type="EMBL" id="TFY51001.1"/>
    </source>
</evidence>
<dbReference type="GO" id="GO:0032541">
    <property type="term" value="C:cortical endoplasmic reticulum"/>
    <property type="evidence" value="ECO:0007669"/>
    <property type="project" value="TreeGrafter"/>
</dbReference>
<dbReference type="GO" id="GO:0043001">
    <property type="term" value="P:Golgi to plasma membrane protein transport"/>
    <property type="evidence" value="ECO:0007669"/>
    <property type="project" value="TreeGrafter"/>
</dbReference>
<dbReference type="GO" id="GO:0005829">
    <property type="term" value="C:cytosol"/>
    <property type="evidence" value="ECO:0007669"/>
    <property type="project" value="TreeGrafter"/>
</dbReference>
<dbReference type="InterPro" id="IPR001251">
    <property type="entry name" value="CRAL-TRIO_dom"/>
</dbReference>
<comment type="cofactor">
    <cofactor evidence="1">
        <name>heme b</name>
        <dbReference type="ChEBI" id="CHEBI:60344"/>
    </cofactor>
</comment>
<keyword evidence="8" id="KW-0479">Metal-binding</keyword>
<evidence type="ECO:0000256" key="9">
    <source>
        <dbReference type="ARBA" id="ARBA00022824"/>
    </source>
</evidence>
<reference evidence="19 20" key="1">
    <citation type="submission" date="2019-02" db="EMBL/GenBank/DDBJ databases">
        <title>Genome sequencing of the rare red list fungi Dentipellis fragilis.</title>
        <authorList>
            <person name="Buettner E."/>
            <person name="Kellner H."/>
        </authorList>
    </citation>
    <scope>NUCLEOTIDE SEQUENCE [LARGE SCALE GENOMIC DNA]</scope>
    <source>
        <strain evidence="19 20">DSM 105465</strain>
    </source>
</reference>
<organism evidence="19 20">
    <name type="scientific">Dentipellis fragilis</name>
    <dbReference type="NCBI Taxonomy" id="205917"/>
    <lineage>
        <taxon>Eukaryota</taxon>
        <taxon>Fungi</taxon>
        <taxon>Dikarya</taxon>
        <taxon>Basidiomycota</taxon>
        <taxon>Agaricomycotina</taxon>
        <taxon>Agaricomycetes</taxon>
        <taxon>Russulales</taxon>
        <taxon>Hericiaceae</taxon>
        <taxon>Dentipellis</taxon>
    </lineage>
</organism>
<dbReference type="STRING" id="205917.A0A4Y9XP50"/>
<dbReference type="Proteomes" id="UP000298327">
    <property type="component" value="Unassembled WGS sequence"/>
</dbReference>
<evidence type="ECO:0000256" key="2">
    <source>
        <dbReference type="ARBA" id="ARBA00004406"/>
    </source>
</evidence>
<keyword evidence="7" id="KW-0349">Heme</keyword>
<dbReference type="InterPro" id="IPR011074">
    <property type="entry name" value="CRAL/TRIO_N_dom"/>
</dbReference>
<feature type="compositionally biased region" description="Low complexity" evidence="17">
    <location>
        <begin position="1"/>
        <end position="27"/>
    </location>
</feature>
<dbReference type="OrthoDB" id="75724at2759"/>
<dbReference type="InterPro" id="IPR042938">
    <property type="entry name" value="Sfh5"/>
</dbReference>
<evidence type="ECO:0000313" key="20">
    <source>
        <dbReference type="Proteomes" id="UP000298327"/>
    </source>
</evidence>
<dbReference type="InterPro" id="IPR036865">
    <property type="entry name" value="CRAL-TRIO_dom_sf"/>
</dbReference>
<keyword evidence="13 16" id="KW-0472">Membrane</keyword>
<dbReference type="InterPro" id="IPR036273">
    <property type="entry name" value="CRAL/TRIO_N_dom_sf"/>
</dbReference>
<dbReference type="PANTHER" id="PTHR47669">
    <property type="entry name" value="PHOSPHATIDYLINOSITOL TRANSFER PROTEIN SFH5"/>
    <property type="match status" value="1"/>
</dbReference>
<dbReference type="SUPFAM" id="SSF46938">
    <property type="entry name" value="CRAL/TRIO N-terminal domain"/>
    <property type="match status" value="1"/>
</dbReference>
<dbReference type="SMART" id="SM01100">
    <property type="entry name" value="CRAL_TRIO_N"/>
    <property type="match status" value="1"/>
</dbReference>
<gene>
    <name evidence="19" type="ORF">EVG20_g11217</name>
</gene>
<keyword evidence="12 16" id="KW-0445">Lipid transport</keyword>
<dbReference type="Pfam" id="PF03765">
    <property type="entry name" value="CRAL_TRIO_N"/>
    <property type="match status" value="1"/>
</dbReference>
<evidence type="ECO:0000256" key="1">
    <source>
        <dbReference type="ARBA" id="ARBA00001970"/>
    </source>
</evidence>
<sequence length="306" mass="34251">PEPAAAPKAVLEALATKETPAPTATKEAAPEKEDPEEPQNALTKLFTPQEWEALKAFRKELPEVFASAYDTKPDAKTTAIQLWGVTLDPNGTKDAKASVILIKWLRARNLNVAEAKEMLVSTLRWRDEFNVEAALMEEFPDDVFGNLGFVYGKDKEGRPITYNLYGANGNLKTVFGDVPRFLRWRIKLMEEGLAQMDFETVDQMIQVHDYEGVSMRSRDENSKNAASEASSIFGSHYPEFLSHKFFVNVPTLMTWIFWIFKAIVPSATFAKMRVVGSGPQTIGKELLPIVAKDQLPKRYGGDAEAF</sequence>
<evidence type="ECO:0000256" key="14">
    <source>
        <dbReference type="ARBA" id="ARBA00024146"/>
    </source>
</evidence>
<dbReference type="SMART" id="SM00516">
    <property type="entry name" value="SEC14"/>
    <property type="match status" value="1"/>
</dbReference>
<keyword evidence="10 16" id="KW-0492">Microsome</keyword>
<keyword evidence="5 16" id="KW-0813">Transport</keyword>
<feature type="region of interest" description="Disordered" evidence="17">
    <location>
        <begin position="1"/>
        <end position="40"/>
    </location>
</feature>
<evidence type="ECO:0000256" key="12">
    <source>
        <dbReference type="ARBA" id="ARBA00023055"/>
    </source>
</evidence>
<evidence type="ECO:0000256" key="11">
    <source>
        <dbReference type="ARBA" id="ARBA00023004"/>
    </source>
</evidence>
<evidence type="ECO:0000256" key="6">
    <source>
        <dbReference type="ARBA" id="ARBA00022490"/>
    </source>
</evidence>
<feature type="domain" description="CRAL-TRIO" evidence="18">
    <location>
        <begin position="131"/>
        <end position="306"/>
    </location>
</feature>
<comment type="caution">
    <text evidence="19">The sequence shown here is derived from an EMBL/GenBank/DDBJ whole genome shotgun (WGS) entry which is preliminary data.</text>
</comment>
<dbReference type="GO" id="GO:0046872">
    <property type="term" value="F:metal ion binding"/>
    <property type="evidence" value="ECO:0007669"/>
    <property type="project" value="UniProtKB-KW"/>
</dbReference>
<evidence type="ECO:0000256" key="16">
    <source>
        <dbReference type="RuleBase" id="RU367059"/>
    </source>
</evidence>
<name>A0A4Y9XP50_9AGAM</name>
<dbReference type="GO" id="GO:0008526">
    <property type="term" value="F:phosphatidylinositol transfer activity"/>
    <property type="evidence" value="ECO:0007669"/>
    <property type="project" value="UniProtKB-UniRule"/>
</dbReference>
<dbReference type="CDD" id="cd00170">
    <property type="entry name" value="SEC14"/>
    <property type="match status" value="1"/>
</dbReference>
<keyword evidence="11" id="KW-0408">Iron</keyword>
<comment type="function">
    <text evidence="15">Non-classical phosphatidylinositol (PtdIns) transfer protein (PITP), which exhibits PtdIns-binding/transfer activity in the absence of detectable PtdCho-binding/transfer activity. Regulates PtdIns(4,5)P2 homeostasis at the plasma membrane. Heme-binding protein that may play a role in organic oxidant-induced stress responses.</text>
</comment>
<dbReference type="PANTHER" id="PTHR47669:SF1">
    <property type="entry name" value="PHOSPHATIDYLINOSITOL TRANSFER PROTEIN SFH5"/>
    <property type="match status" value="1"/>
</dbReference>
<dbReference type="Pfam" id="PF00650">
    <property type="entry name" value="CRAL_TRIO"/>
    <property type="match status" value="1"/>
</dbReference>
<evidence type="ECO:0000256" key="17">
    <source>
        <dbReference type="SAM" id="MobiDB-lite"/>
    </source>
</evidence>
<evidence type="ECO:0000256" key="7">
    <source>
        <dbReference type="ARBA" id="ARBA00022617"/>
    </source>
</evidence>
<dbReference type="AlphaFoldDB" id="A0A4Y9XP50"/>
<comment type="similarity">
    <text evidence="3 16">Belongs to the SFH5 family.</text>
</comment>
<accession>A0A4Y9XP50</accession>
<evidence type="ECO:0000259" key="18">
    <source>
        <dbReference type="PROSITE" id="PS50191"/>
    </source>
</evidence>
<evidence type="ECO:0000256" key="8">
    <source>
        <dbReference type="ARBA" id="ARBA00022723"/>
    </source>
</evidence>
<dbReference type="Gene3D" id="3.40.525.10">
    <property type="entry name" value="CRAL-TRIO lipid binding domain"/>
    <property type="match status" value="1"/>
</dbReference>
<dbReference type="GO" id="GO:0005789">
    <property type="term" value="C:endoplasmic reticulum membrane"/>
    <property type="evidence" value="ECO:0007669"/>
    <property type="project" value="UniProtKB-SubCell"/>
</dbReference>
<evidence type="ECO:0000256" key="10">
    <source>
        <dbReference type="ARBA" id="ARBA00022848"/>
    </source>
</evidence>
<evidence type="ECO:0000256" key="3">
    <source>
        <dbReference type="ARBA" id="ARBA00006667"/>
    </source>
</evidence>
<feature type="non-terminal residue" evidence="19">
    <location>
        <position position="1"/>
    </location>
</feature>
<evidence type="ECO:0000256" key="13">
    <source>
        <dbReference type="ARBA" id="ARBA00023136"/>
    </source>
</evidence>
<evidence type="ECO:0000256" key="4">
    <source>
        <dbReference type="ARBA" id="ARBA00018320"/>
    </source>
</evidence>
<comment type="catalytic activity">
    <reaction evidence="14">
        <text>a 1,2-diacyl-sn-glycero-3-phospho-(1D-myo-inositol)(in) = a 1,2-diacyl-sn-glycero-3-phospho-(1D-myo-inositol)(out)</text>
        <dbReference type="Rhea" id="RHEA:38691"/>
        <dbReference type="ChEBI" id="CHEBI:57880"/>
    </reaction>
    <physiologicalReaction direction="left-to-right" evidence="14">
        <dbReference type="Rhea" id="RHEA:38692"/>
    </physiologicalReaction>
</comment>
<keyword evidence="20" id="KW-1185">Reference proteome</keyword>
<dbReference type="PROSITE" id="PS50191">
    <property type="entry name" value="CRAL_TRIO"/>
    <property type="match status" value="1"/>
</dbReference>
<keyword evidence="6 16" id="KW-0963">Cytoplasm</keyword>
<protein>
    <recommendedName>
        <fullName evidence="4 16">Phosphatidylinositol transfer protein SFH5</fullName>
        <shortName evidence="16">PITP SFH5</shortName>
    </recommendedName>
</protein>
<dbReference type="GO" id="GO:0005886">
    <property type="term" value="C:plasma membrane"/>
    <property type="evidence" value="ECO:0007669"/>
    <property type="project" value="TreeGrafter"/>
</dbReference>
<keyword evidence="9 16" id="KW-0256">Endoplasmic reticulum</keyword>
<proteinExistence type="inferred from homology"/>
<evidence type="ECO:0000256" key="5">
    <source>
        <dbReference type="ARBA" id="ARBA00022448"/>
    </source>
</evidence>
<comment type="subcellular location">
    <subcellularLocation>
        <location evidence="16">Cytoplasm</location>
    </subcellularLocation>
    <subcellularLocation>
        <location evidence="2 16">Endoplasmic reticulum membrane</location>
        <topology evidence="2 16">Peripheral membrane protein</topology>
    </subcellularLocation>
    <subcellularLocation>
        <location evidence="16">Microsome membrane</location>
        <topology evidence="16">Peripheral membrane protein</topology>
    </subcellularLocation>
</comment>